<evidence type="ECO:0000313" key="1">
    <source>
        <dbReference type="EMBL" id="CAF2274157.1"/>
    </source>
</evidence>
<proteinExistence type="predicted"/>
<protein>
    <submittedName>
        <fullName evidence="1">(rape) hypothetical protein</fullName>
    </submittedName>
</protein>
<accession>A0A817B542</accession>
<dbReference type="Proteomes" id="UP001295469">
    <property type="component" value="Chromosome A04"/>
</dbReference>
<sequence>MRFHSVRRQWQCTPFDYRRLSFTTESPETFPQPITIQTLSFDLRTTAVSYPYWQHSKKAITDKHSSLRALAMKKIIEDSLLFYSRNSVYNFLQCLVSCFINLGHKHFTKIGYLRT</sequence>
<dbReference type="EMBL" id="HG994358">
    <property type="protein sequence ID" value="CAF2274157.1"/>
    <property type="molecule type" value="Genomic_DNA"/>
</dbReference>
<gene>
    <name evidence="1" type="ORF">DARMORV10_A04P13780.1</name>
</gene>
<dbReference type="AlphaFoldDB" id="A0A817B542"/>
<reference evidence="1" key="1">
    <citation type="submission" date="2021-01" db="EMBL/GenBank/DDBJ databases">
        <authorList>
            <consortium name="Genoscope - CEA"/>
            <person name="William W."/>
        </authorList>
    </citation>
    <scope>NUCLEOTIDE SEQUENCE</scope>
</reference>
<name>A0A817B542_BRANA</name>
<organism evidence="1">
    <name type="scientific">Brassica napus</name>
    <name type="common">Rape</name>
    <dbReference type="NCBI Taxonomy" id="3708"/>
    <lineage>
        <taxon>Eukaryota</taxon>
        <taxon>Viridiplantae</taxon>
        <taxon>Streptophyta</taxon>
        <taxon>Embryophyta</taxon>
        <taxon>Tracheophyta</taxon>
        <taxon>Spermatophyta</taxon>
        <taxon>Magnoliopsida</taxon>
        <taxon>eudicotyledons</taxon>
        <taxon>Gunneridae</taxon>
        <taxon>Pentapetalae</taxon>
        <taxon>rosids</taxon>
        <taxon>malvids</taxon>
        <taxon>Brassicales</taxon>
        <taxon>Brassicaceae</taxon>
        <taxon>Brassiceae</taxon>
        <taxon>Brassica</taxon>
    </lineage>
</organism>